<evidence type="ECO:0000256" key="2">
    <source>
        <dbReference type="SAM" id="Phobius"/>
    </source>
</evidence>
<evidence type="ECO:0000256" key="1">
    <source>
        <dbReference type="SAM" id="MobiDB-lite"/>
    </source>
</evidence>
<dbReference type="EMBL" id="CP069620">
    <property type="protein sequence ID" value="UZH56014.1"/>
    <property type="molecule type" value="Genomic_DNA"/>
</dbReference>
<sequence length="58" mass="6309">MKPTPPAPGEQNPDDRTPELPKKDSKFSAIIKKIGFNIWLAVMVIGGALAFITALFLL</sequence>
<evidence type="ECO:0000313" key="3">
    <source>
        <dbReference type="EMBL" id="UZH56014.1"/>
    </source>
</evidence>
<keyword evidence="2" id="KW-0472">Membrane</keyword>
<keyword evidence="2" id="KW-0812">Transmembrane</keyword>
<proteinExistence type="predicted"/>
<accession>A0ABY6NSX6</accession>
<name>A0ABY6NSX6_9FLAO</name>
<evidence type="ECO:0000313" key="4">
    <source>
        <dbReference type="Proteomes" id="UP001163981"/>
    </source>
</evidence>
<feature type="region of interest" description="Disordered" evidence="1">
    <location>
        <begin position="1"/>
        <end position="22"/>
    </location>
</feature>
<feature type="transmembrane region" description="Helical" evidence="2">
    <location>
        <begin position="36"/>
        <end position="57"/>
    </location>
</feature>
<feature type="compositionally biased region" description="Basic and acidic residues" evidence="1">
    <location>
        <begin position="13"/>
        <end position="22"/>
    </location>
</feature>
<protein>
    <submittedName>
        <fullName evidence="3">Uncharacterized protein</fullName>
    </submittedName>
</protein>
<dbReference type="RefSeq" id="WP_265164425.1">
    <property type="nucleotide sequence ID" value="NZ_CP069620.1"/>
</dbReference>
<keyword evidence="4" id="KW-1185">Reference proteome</keyword>
<organism evidence="3 4">
    <name type="scientific">Salinimicrobium tongyeongense</name>
    <dbReference type="NCBI Taxonomy" id="2809707"/>
    <lineage>
        <taxon>Bacteria</taxon>
        <taxon>Pseudomonadati</taxon>
        <taxon>Bacteroidota</taxon>
        <taxon>Flavobacteriia</taxon>
        <taxon>Flavobacteriales</taxon>
        <taxon>Flavobacteriaceae</taxon>
        <taxon>Salinimicrobium</taxon>
    </lineage>
</organism>
<gene>
    <name evidence="3" type="ORF">JRG66_03855</name>
</gene>
<dbReference type="Proteomes" id="UP001163981">
    <property type="component" value="Chromosome"/>
</dbReference>
<reference evidence="3" key="1">
    <citation type="submission" date="2021-02" db="EMBL/GenBank/DDBJ databases">
        <title>Salinimicrobium sp. nov. isolated from seawater in Tongyeong, Republic of Korea.</title>
        <authorList>
            <person name="Lee S.-J."/>
        </authorList>
    </citation>
    <scope>NUCLEOTIDE SEQUENCE</scope>
    <source>
        <strain evidence="3">HN-2-9-2</strain>
    </source>
</reference>
<keyword evidence="2" id="KW-1133">Transmembrane helix</keyword>